<accession>A0A1B0ZL19</accession>
<dbReference type="SUPFAM" id="SSF56024">
    <property type="entry name" value="Phospholipase D/nuclease"/>
    <property type="match status" value="2"/>
</dbReference>
<protein>
    <recommendedName>
        <fullName evidence="2">PLD phosphodiesterase domain-containing protein</fullName>
    </recommendedName>
</protein>
<dbReference type="GO" id="GO:0030572">
    <property type="term" value="F:phosphatidyltransferase activity"/>
    <property type="evidence" value="ECO:0007669"/>
    <property type="project" value="UniProtKB-ARBA"/>
</dbReference>
<reference evidence="3 4" key="1">
    <citation type="submission" date="2015-06" db="EMBL/GenBank/DDBJ databases">
        <title>Investigation of pathophysiology for high-risk pregnancy and development of treatment modality based on it.</title>
        <authorList>
            <person name="Kim B.-C."/>
            <person name="Lim S."/>
        </authorList>
    </citation>
    <scope>NUCLEOTIDE SEQUENCE [LARGE SCALE GENOMIC DNA]</scope>
    <source>
        <strain evidence="3 4">AD1-86</strain>
    </source>
</reference>
<name>A0A1B0ZL19_9MICO</name>
<keyword evidence="1" id="KW-0472">Membrane</keyword>
<evidence type="ECO:0000313" key="4">
    <source>
        <dbReference type="Proteomes" id="UP000092596"/>
    </source>
</evidence>
<dbReference type="InterPro" id="IPR001736">
    <property type="entry name" value="PLipase_D/transphosphatidylase"/>
</dbReference>
<dbReference type="KEGG" id="dva:DAD186_20960"/>
<dbReference type="PANTHER" id="PTHR21248:SF22">
    <property type="entry name" value="PHOSPHOLIPASE D"/>
    <property type="match status" value="1"/>
</dbReference>
<evidence type="ECO:0000259" key="2">
    <source>
        <dbReference type="PROSITE" id="PS50035"/>
    </source>
</evidence>
<feature type="domain" description="PLD phosphodiesterase" evidence="2">
    <location>
        <begin position="168"/>
        <end position="195"/>
    </location>
</feature>
<dbReference type="AlphaFoldDB" id="A0A1B0ZL19"/>
<feature type="transmembrane region" description="Helical" evidence="1">
    <location>
        <begin position="21"/>
        <end position="43"/>
    </location>
</feature>
<dbReference type="GO" id="GO:0032049">
    <property type="term" value="P:cardiolipin biosynthetic process"/>
    <property type="evidence" value="ECO:0007669"/>
    <property type="project" value="UniProtKB-ARBA"/>
</dbReference>
<dbReference type="Pfam" id="PF13091">
    <property type="entry name" value="PLDc_2"/>
    <property type="match status" value="2"/>
</dbReference>
<dbReference type="STRING" id="1630135.DAD186_20960"/>
<evidence type="ECO:0000313" key="3">
    <source>
        <dbReference type="EMBL" id="ANP28646.1"/>
    </source>
</evidence>
<dbReference type="CDD" id="cd09159">
    <property type="entry name" value="PLDc_ybhO_like_2"/>
    <property type="match status" value="1"/>
</dbReference>
<dbReference type="InterPro" id="IPR025202">
    <property type="entry name" value="PLD-like_dom"/>
</dbReference>
<feature type="domain" description="PLD phosphodiesterase" evidence="2">
    <location>
        <begin position="335"/>
        <end position="362"/>
    </location>
</feature>
<dbReference type="SMART" id="SM00155">
    <property type="entry name" value="PLDc"/>
    <property type="match status" value="2"/>
</dbReference>
<dbReference type="Proteomes" id="UP000092596">
    <property type="component" value="Chromosome"/>
</dbReference>
<sequence>MSENTAQQSAIGRAKRVAKRAALAATAGIAASQAVAVGTLLAMDAYTKRGRKKRRAPKPGTFESTVEKSDITIFTSGEDLFESMIESIDRAEHTVMLATFIWKGDRVGQRFMDAVNNAAARGVDVFLIWDVFANLVVPRQFFEQLDERINVHRMYPISGSFWRAPIRSTGLIHSKVLVVDDEIGYVGGFNIGDAYESEWRDTHVREVGPAVWELRQAFVNVWNEDRRADERIDWVAPNAWNTRVEVHPNLPLQAVYPIRRMYLAAIERAQKNIWLSTPYFVPDGKLLEPLRAAAARGVDVRLMLPEQSNHVVVDWVARGFYQDLLDAGVRIFLYTPAMNHSKIATIDGMWATVGTANLDRLSLALNYETNLEVADPAFAEALEKVFEADFKDCYEVDPEKWKARAGIEKVTEKLLIPLRPVM</sequence>
<gene>
    <name evidence="3" type="ORF">DAD186_20960</name>
</gene>
<dbReference type="RefSeq" id="WP_065248594.1">
    <property type="nucleotide sequence ID" value="NZ_CP012117.1"/>
</dbReference>
<dbReference type="PATRIC" id="fig|1630135.4.peg.2094"/>
<evidence type="ECO:0000256" key="1">
    <source>
        <dbReference type="SAM" id="Phobius"/>
    </source>
</evidence>
<keyword evidence="1" id="KW-0812">Transmembrane</keyword>
<keyword evidence="1" id="KW-1133">Transmembrane helix</keyword>
<dbReference type="PROSITE" id="PS50035">
    <property type="entry name" value="PLD"/>
    <property type="match status" value="2"/>
</dbReference>
<dbReference type="PANTHER" id="PTHR21248">
    <property type="entry name" value="CARDIOLIPIN SYNTHASE"/>
    <property type="match status" value="1"/>
</dbReference>
<proteinExistence type="predicted"/>
<dbReference type="Gene3D" id="3.30.870.10">
    <property type="entry name" value="Endonuclease Chain A"/>
    <property type="match status" value="2"/>
</dbReference>
<dbReference type="CDD" id="cd09110">
    <property type="entry name" value="PLDc_CLS_1"/>
    <property type="match status" value="1"/>
</dbReference>
<dbReference type="EMBL" id="CP012117">
    <property type="protein sequence ID" value="ANP28646.1"/>
    <property type="molecule type" value="Genomic_DNA"/>
</dbReference>
<organism evidence="3 4">
    <name type="scientific">Dermabacter vaginalis</name>
    <dbReference type="NCBI Taxonomy" id="1630135"/>
    <lineage>
        <taxon>Bacteria</taxon>
        <taxon>Bacillati</taxon>
        <taxon>Actinomycetota</taxon>
        <taxon>Actinomycetes</taxon>
        <taxon>Micrococcales</taxon>
        <taxon>Dermabacteraceae</taxon>
        <taxon>Dermabacter</taxon>
    </lineage>
</organism>